<name>C8CS17_LEPIR</name>
<dbReference type="InterPro" id="IPR008964">
    <property type="entry name" value="Invasin/intimin_cell_adhesion"/>
</dbReference>
<dbReference type="SUPFAM" id="SSF49373">
    <property type="entry name" value="Invasin/intimin cell-adhesion fragments"/>
    <property type="match status" value="1"/>
</dbReference>
<dbReference type="SMART" id="SM00635">
    <property type="entry name" value="BID_2"/>
    <property type="match status" value="2"/>
</dbReference>
<sequence length="215" mass="23674">MHCKVIRHTYQVLLLCMSLQRFFVTSRYSELCRYGERLYKTIFSDRHLLGSITKDLTEDVTWFSSNPSSVVIENTPGKKGLAFASELGEPDITVFYDHHTQSSYTPVTVTESGIVNITISLSSISKTKGSTHQFKATGKFENGAEIDLTELVTWSSSNPTVVSISNVDDERGLATALSVGSSKISVDYNSISSSIDLEVTPGKISFYYNGAIISD</sequence>
<evidence type="ECO:0000313" key="2">
    <source>
        <dbReference type="EMBL" id="ACU87695.1"/>
    </source>
</evidence>
<accession>C8CS17</accession>
<dbReference type="InterPro" id="IPR003343">
    <property type="entry name" value="Big_2"/>
</dbReference>
<organism evidence="2">
    <name type="scientific">Leptospira interrogans serovar Icterohaemorrhagiae</name>
    <dbReference type="NCBI Taxonomy" id="90062"/>
    <lineage>
        <taxon>Bacteria</taxon>
        <taxon>Pseudomonadati</taxon>
        <taxon>Spirochaetota</taxon>
        <taxon>Spirochaetia</taxon>
        <taxon>Leptospirales</taxon>
        <taxon>Leptospiraceae</taxon>
        <taxon>Leptospira</taxon>
    </lineage>
</organism>
<proteinExistence type="predicted"/>
<feature type="domain" description="BIG2" evidence="1">
    <location>
        <begin position="113"/>
        <end position="198"/>
    </location>
</feature>
<dbReference type="EMBL" id="GQ477369">
    <property type="protein sequence ID" value="ACU87695.1"/>
    <property type="molecule type" value="Genomic_DNA"/>
</dbReference>
<dbReference type="Gene3D" id="2.60.40.1080">
    <property type="match status" value="2"/>
</dbReference>
<dbReference type="AlphaFoldDB" id="C8CS17"/>
<dbReference type="Pfam" id="PF02368">
    <property type="entry name" value="Big_2"/>
    <property type="match status" value="1"/>
</dbReference>
<feature type="domain" description="BIG2" evidence="1">
    <location>
        <begin position="18"/>
        <end position="106"/>
    </location>
</feature>
<dbReference type="FunFam" id="2.60.40.1080:FF:000001">
    <property type="entry name" value="Bacterial Ig-like domain, group 2"/>
    <property type="match status" value="1"/>
</dbReference>
<evidence type="ECO:0000259" key="1">
    <source>
        <dbReference type="SMART" id="SM00635"/>
    </source>
</evidence>
<reference evidence="2" key="1">
    <citation type="submission" date="2009-08" db="EMBL/GenBank/DDBJ databases">
        <title>Leptospira interrogans serovar Icterohaemorrhagiae Lig A gene.</title>
        <authorList>
            <person name="Senthil Kumar S."/>
            <person name="Parthiban M."/>
            <person name="Saranya R."/>
            <person name="Kumanan K."/>
        </authorList>
    </citation>
    <scope>NUCLEOTIDE SEQUENCE</scope>
</reference>
<protein>
    <submittedName>
        <fullName evidence="2">Immunoglobulin-like protein A</fullName>
    </submittedName>
</protein>